<keyword evidence="3" id="KW-1185">Reference proteome</keyword>
<reference evidence="2" key="1">
    <citation type="submission" date="2022-08" db="UniProtKB">
        <authorList>
            <consortium name="EnsemblMetazoa"/>
        </authorList>
    </citation>
    <scope>IDENTIFICATION</scope>
    <source>
        <strain evidence="2">Dongola</strain>
    </source>
</reference>
<feature type="region of interest" description="Disordered" evidence="1">
    <location>
        <begin position="83"/>
        <end position="104"/>
    </location>
</feature>
<feature type="compositionally biased region" description="Polar residues" evidence="1">
    <location>
        <begin position="94"/>
        <end position="104"/>
    </location>
</feature>
<name>A0A182HYY6_ANOAR</name>
<sequence>MDGNRISMAKLNNNNYSSWRFKVELLLVRDELWHHVEPGVKPADVDQATWDAGVAKTRATIGLLIDNNQHGLIRNSTTAREAWLSQQNHHRKSTLTSKVSLLKR</sequence>
<dbReference type="Proteomes" id="UP000075840">
    <property type="component" value="Unassembled WGS sequence"/>
</dbReference>
<protein>
    <submittedName>
        <fullName evidence="2">Uncharacterized protein</fullName>
    </submittedName>
</protein>
<dbReference type="VEuPathDB" id="VectorBase:AARA006514"/>
<evidence type="ECO:0000313" key="3">
    <source>
        <dbReference type="Proteomes" id="UP000075840"/>
    </source>
</evidence>
<proteinExistence type="predicted"/>
<evidence type="ECO:0000256" key="1">
    <source>
        <dbReference type="SAM" id="MobiDB-lite"/>
    </source>
</evidence>
<dbReference type="Pfam" id="PF14223">
    <property type="entry name" value="Retrotran_gag_2"/>
    <property type="match status" value="1"/>
</dbReference>
<accession>A0A182HYY6</accession>
<dbReference type="AlphaFoldDB" id="A0A182HYY6"/>
<dbReference type="EMBL" id="APCN01009025">
    <property type="status" value="NOT_ANNOTATED_CDS"/>
    <property type="molecule type" value="Genomic_DNA"/>
</dbReference>
<evidence type="ECO:0000313" key="2">
    <source>
        <dbReference type="EnsemblMetazoa" id="AARA006514-PA"/>
    </source>
</evidence>
<organism evidence="2 3">
    <name type="scientific">Anopheles arabiensis</name>
    <name type="common">Mosquito</name>
    <dbReference type="NCBI Taxonomy" id="7173"/>
    <lineage>
        <taxon>Eukaryota</taxon>
        <taxon>Metazoa</taxon>
        <taxon>Ecdysozoa</taxon>
        <taxon>Arthropoda</taxon>
        <taxon>Hexapoda</taxon>
        <taxon>Insecta</taxon>
        <taxon>Pterygota</taxon>
        <taxon>Neoptera</taxon>
        <taxon>Endopterygota</taxon>
        <taxon>Diptera</taxon>
        <taxon>Nematocera</taxon>
        <taxon>Culicoidea</taxon>
        <taxon>Culicidae</taxon>
        <taxon>Anophelinae</taxon>
        <taxon>Anopheles</taxon>
    </lineage>
</organism>
<dbReference type="EnsemblMetazoa" id="AARA006514-RA">
    <property type="protein sequence ID" value="AARA006514-PA"/>
    <property type="gene ID" value="AARA006514"/>
</dbReference>